<organism evidence="2">
    <name type="scientific">uncultured spirochete</name>
    <dbReference type="NCBI Taxonomy" id="156406"/>
    <lineage>
        <taxon>Bacteria</taxon>
        <taxon>Pseudomonadati</taxon>
        <taxon>Spirochaetota</taxon>
        <taxon>Spirochaetia</taxon>
        <taxon>Spirochaetales</taxon>
        <taxon>environmental samples</taxon>
    </lineage>
</organism>
<evidence type="ECO:0000313" key="2">
    <source>
        <dbReference type="EMBL" id="SLM15573.1"/>
    </source>
</evidence>
<gene>
    <name evidence="2" type="ORF">SPIROBIBN47_50068</name>
</gene>
<name>A0A3P3XLK8_9SPIR</name>
<dbReference type="EMBL" id="FWDM01000037">
    <property type="protein sequence ID" value="SLM15573.1"/>
    <property type="molecule type" value="Genomic_DNA"/>
</dbReference>
<proteinExistence type="predicted"/>
<dbReference type="InterPro" id="IPR046787">
    <property type="entry name" value="DnaT_2"/>
</dbReference>
<accession>A0A3P3XLK8</accession>
<dbReference type="AlphaFoldDB" id="A0A3P3XLK8"/>
<evidence type="ECO:0000259" key="1">
    <source>
        <dbReference type="Pfam" id="PF20557"/>
    </source>
</evidence>
<reference evidence="2" key="1">
    <citation type="submission" date="2017-02" db="EMBL/GenBank/DDBJ databases">
        <authorList>
            <person name="Regsiter A."/>
            <person name="William W."/>
        </authorList>
    </citation>
    <scope>NUCLEOTIDE SEQUENCE</scope>
    <source>
        <strain evidence="2">Bib</strain>
    </source>
</reference>
<sequence>MIIEDGTGLSGATSYIGLEEADGYHGERGNGRWTEAGEAEKSAALVRACDWLERAYGRLWDGTKRVATQRLSFPREEMDGVGEGEIPWWLKEAQCEAALLELSEPGVLAFDASEGGGLQREREGEIERFFAPGPGSVRKFPEIYRLVAGHLRSPAQVGIGRA</sequence>
<feature type="domain" description="Putative DnaT-like" evidence="1">
    <location>
        <begin position="1"/>
        <end position="156"/>
    </location>
</feature>
<protein>
    <recommendedName>
        <fullName evidence="1">Putative DnaT-like domain-containing protein</fullName>
    </recommendedName>
</protein>
<dbReference type="Pfam" id="PF20557">
    <property type="entry name" value="DnaT_2"/>
    <property type="match status" value="1"/>
</dbReference>